<dbReference type="Pfam" id="PF13847">
    <property type="entry name" value="Methyltransf_31"/>
    <property type="match status" value="1"/>
</dbReference>
<dbReference type="GO" id="GO:0032259">
    <property type="term" value="P:methylation"/>
    <property type="evidence" value="ECO:0007669"/>
    <property type="project" value="UniProtKB-KW"/>
</dbReference>
<keyword evidence="2" id="KW-0808">Transferase</keyword>
<evidence type="ECO:0000313" key="2">
    <source>
        <dbReference type="EMBL" id="SEM16687.1"/>
    </source>
</evidence>
<proteinExistence type="predicted"/>
<dbReference type="SUPFAM" id="SSF53335">
    <property type="entry name" value="S-adenosyl-L-methionine-dependent methyltransferases"/>
    <property type="match status" value="1"/>
</dbReference>
<evidence type="ECO:0000313" key="3">
    <source>
        <dbReference type="Proteomes" id="UP000199421"/>
    </source>
</evidence>
<dbReference type="Proteomes" id="UP000199421">
    <property type="component" value="Unassembled WGS sequence"/>
</dbReference>
<dbReference type="InterPro" id="IPR029063">
    <property type="entry name" value="SAM-dependent_MTases_sf"/>
</dbReference>
<keyword evidence="2" id="KW-0489">Methyltransferase</keyword>
<gene>
    <name evidence="2" type="ORF">SAMN05661044_04424</name>
</gene>
<evidence type="ECO:0000259" key="1">
    <source>
        <dbReference type="Pfam" id="PF13847"/>
    </source>
</evidence>
<reference evidence="3" key="1">
    <citation type="submission" date="2016-10" db="EMBL/GenBank/DDBJ databases">
        <authorList>
            <person name="Varghese N."/>
            <person name="Submissions S."/>
        </authorList>
    </citation>
    <scope>NUCLEOTIDE SEQUENCE [LARGE SCALE GENOMIC DNA]</scope>
    <source>
        <strain evidence="3">DSM 18733</strain>
    </source>
</reference>
<organism evidence="2 3">
    <name type="scientific">Olivibacter domesticus</name>
    <name type="common">Pseudosphingobacterium domesticum</name>
    <dbReference type="NCBI Taxonomy" id="407022"/>
    <lineage>
        <taxon>Bacteria</taxon>
        <taxon>Pseudomonadati</taxon>
        <taxon>Bacteroidota</taxon>
        <taxon>Sphingobacteriia</taxon>
        <taxon>Sphingobacteriales</taxon>
        <taxon>Sphingobacteriaceae</taxon>
        <taxon>Olivibacter</taxon>
    </lineage>
</organism>
<dbReference type="CDD" id="cd02440">
    <property type="entry name" value="AdoMet_MTases"/>
    <property type="match status" value="1"/>
</dbReference>
<keyword evidence="3" id="KW-1185">Reference proteome</keyword>
<feature type="domain" description="Methyltransferase" evidence="1">
    <location>
        <begin position="50"/>
        <end position="122"/>
    </location>
</feature>
<dbReference type="OrthoDB" id="962475at2"/>
<dbReference type="RefSeq" id="WP_093329077.1">
    <property type="nucleotide sequence ID" value="NZ_FOAF01000008.1"/>
</dbReference>
<dbReference type="GO" id="GO:0008168">
    <property type="term" value="F:methyltransferase activity"/>
    <property type="evidence" value="ECO:0007669"/>
    <property type="project" value="UniProtKB-KW"/>
</dbReference>
<name>A0A1H7W6U2_OLID1</name>
<protein>
    <submittedName>
        <fullName evidence="2">Methyltransferase domain-containing protein</fullName>
    </submittedName>
</protein>
<sequence length="198" mass="22442">MPLTFLSADYYIDDKTFDSIFPAHIQNLSSVHWTPLAVAKIAAGFLASFEGAKIVDVGSGIGKFCLAGANYYAHAEFYGIEQRKDLVEYAAIAKEKCSVENAHFIHANLMHQSLENYDNIYFYNSFCENLRSSASIDNTIELSPELYILYTTHLRKLLSDKPKGTRLVTFHSLNAEVPSSYEMVATYMGRRLKMWIKK</sequence>
<dbReference type="STRING" id="407022.SAMN05661044_04424"/>
<dbReference type="InterPro" id="IPR025714">
    <property type="entry name" value="Methyltranfer_dom"/>
</dbReference>
<dbReference type="AlphaFoldDB" id="A0A1H7W6U2"/>
<dbReference type="EMBL" id="FOAF01000008">
    <property type="protein sequence ID" value="SEM16687.1"/>
    <property type="molecule type" value="Genomic_DNA"/>
</dbReference>
<accession>A0A1H7W6U2</accession>
<dbReference type="Gene3D" id="3.40.50.150">
    <property type="entry name" value="Vaccinia Virus protein VP39"/>
    <property type="match status" value="1"/>
</dbReference>